<evidence type="ECO:0000313" key="1">
    <source>
        <dbReference type="EMBL" id="TCP22313.1"/>
    </source>
</evidence>
<evidence type="ECO:0000313" key="2">
    <source>
        <dbReference type="Proteomes" id="UP000295733"/>
    </source>
</evidence>
<dbReference type="EMBL" id="SLXL01000007">
    <property type="protein sequence ID" value="TCP22313.1"/>
    <property type="molecule type" value="Genomic_DNA"/>
</dbReference>
<accession>A0A4R2NL25</accession>
<organism evidence="1 2">
    <name type="scientific">Rhodovulum adriaticum</name>
    <name type="common">Rhodopseudomonas adriatica</name>
    <dbReference type="NCBI Taxonomy" id="35804"/>
    <lineage>
        <taxon>Bacteria</taxon>
        <taxon>Pseudomonadati</taxon>
        <taxon>Pseudomonadota</taxon>
        <taxon>Alphaproteobacteria</taxon>
        <taxon>Rhodobacterales</taxon>
        <taxon>Paracoccaceae</taxon>
        <taxon>Rhodovulum</taxon>
    </lineage>
</organism>
<gene>
    <name evidence="1" type="ORF">EV656_107123</name>
</gene>
<name>A0A4R2NL25_RHOAD</name>
<reference evidence="1 2" key="1">
    <citation type="submission" date="2019-03" db="EMBL/GenBank/DDBJ databases">
        <title>Genomic Encyclopedia of Type Strains, Phase IV (KMG-IV): sequencing the most valuable type-strain genomes for metagenomic binning, comparative biology and taxonomic classification.</title>
        <authorList>
            <person name="Goeker M."/>
        </authorList>
    </citation>
    <scope>NUCLEOTIDE SEQUENCE [LARGE SCALE GENOMIC DNA]</scope>
    <source>
        <strain evidence="1 2">DSM 2781</strain>
    </source>
</reference>
<proteinExistence type="predicted"/>
<keyword evidence="2" id="KW-1185">Reference proteome</keyword>
<dbReference type="AlphaFoldDB" id="A0A4R2NL25"/>
<dbReference type="OrthoDB" id="10005342at2"/>
<dbReference type="Proteomes" id="UP000295733">
    <property type="component" value="Unassembled WGS sequence"/>
</dbReference>
<comment type="caution">
    <text evidence="1">The sequence shown here is derived from an EMBL/GenBank/DDBJ whole genome shotgun (WGS) entry which is preliminary data.</text>
</comment>
<dbReference type="RefSeq" id="WP_132603697.1">
    <property type="nucleotide sequence ID" value="NZ_NRRP01000007.1"/>
</dbReference>
<sequence>MKPATHGSPVAGSFDLDIPTLNDPDFEKVVEAYRTYLEKKQLFTAKHAKEPHIPGVIPQGYDDPLFDEIARASPAAAQHVARIRKAQDNAAATAFVAALDKAMRR</sequence>
<protein>
    <submittedName>
        <fullName evidence="1">Uncharacterized protein</fullName>
    </submittedName>
</protein>